<dbReference type="GO" id="GO:0007032">
    <property type="term" value="P:endosome organization"/>
    <property type="evidence" value="ECO:0007669"/>
    <property type="project" value="TreeGrafter"/>
</dbReference>
<comment type="function">
    <text evidence="1">Component of the biogenesis of lysosome-related organelles complex-1 (BLOC-1), a complex that is involved in endosomal cargo sorting.</text>
</comment>
<feature type="compositionally biased region" description="Polar residues" evidence="7">
    <location>
        <begin position="1"/>
        <end position="10"/>
    </location>
</feature>
<dbReference type="Proteomes" id="UP000504637">
    <property type="component" value="Unplaced"/>
</dbReference>
<evidence type="ECO:0000313" key="9">
    <source>
        <dbReference type="RefSeq" id="XP_033461546.1"/>
    </source>
</evidence>
<reference evidence="9" key="2">
    <citation type="submission" date="2020-04" db="EMBL/GenBank/DDBJ databases">
        <authorList>
            <consortium name="NCBI Genome Project"/>
        </authorList>
    </citation>
    <scope>NUCLEOTIDE SEQUENCE</scope>
    <source>
        <strain evidence="9">CBS 342.82</strain>
    </source>
</reference>
<organism evidence="9">
    <name type="scientific">Dissoconium aciculare CBS 342.82</name>
    <dbReference type="NCBI Taxonomy" id="1314786"/>
    <lineage>
        <taxon>Eukaryota</taxon>
        <taxon>Fungi</taxon>
        <taxon>Dikarya</taxon>
        <taxon>Ascomycota</taxon>
        <taxon>Pezizomycotina</taxon>
        <taxon>Dothideomycetes</taxon>
        <taxon>Dothideomycetidae</taxon>
        <taxon>Mycosphaerellales</taxon>
        <taxon>Dissoconiaceae</taxon>
        <taxon>Dissoconium</taxon>
    </lineage>
</organism>
<evidence type="ECO:0000256" key="2">
    <source>
        <dbReference type="ARBA" id="ARBA00004496"/>
    </source>
</evidence>
<gene>
    <name evidence="9" type="ORF">K489DRAFT_317009</name>
</gene>
<reference evidence="9" key="1">
    <citation type="submission" date="2020-01" db="EMBL/GenBank/DDBJ databases">
        <authorList>
            <consortium name="DOE Joint Genome Institute"/>
            <person name="Haridas S."/>
            <person name="Albert R."/>
            <person name="Binder M."/>
            <person name="Bloem J."/>
            <person name="Labutti K."/>
            <person name="Salamov A."/>
            <person name="Andreopoulos B."/>
            <person name="Baker S.E."/>
            <person name="Barry K."/>
            <person name="Bills G."/>
            <person name="Bluhm B.H."/>
            <person name="Cannon C."/>
            <person name="Castanera R."/>
            <person name="Culley D.E."/>
            <person name="Daum C."/>
            <person name="Ezra D."/>
            <person name="Gonzalez J.B."/>
            <person name="Henrissat B."/>
            <person name="Kuo A."/>
            <person name="Liang C."/>
            <person name="Lipzen A."/>
            <person name="Lutzoni F."/>
            <person name="Magnuson J."/>
            <person name="Mondo S."/>
            <person name="Nolan M."/>
            <person name="Ohm R."/>
            <person name="Pangilinan J."/>
            <person name="Park H.-J."/>
            <person name="Ramirez L."/>
            <person name="Alfaro M."/>
            <person name="Sun H."/>
            <person name="Tritt A."/>
            <person name="Yoshinaga Y."/>
            <person name="Zwiers L.-H."/>
            <person name="Turgeon B.G."/>
            <person name="Goodwin S.B."/>
            <person name="Spatafora J.W."/>
            <person name="Crous P.W."/>
            <person name="Grigoriev I.V."/>
        </authorList>
    </citation>
    <scope>NUCLEOTIDE SEQUENCE</scope>
    <source>
        <strain evidence="9">CBS 342.82</strain>
    </source>
</reference>
<keyword evidence="5" id="KW-0963">Cytoplasm</keyword>
<keyword evidence="8" id="KW-1185">Reference proteome</keyword>
<evidence type="ECO:0000256" key="1">
    <source>
        <dbReference type="ARBA" id="ARBA00003807"/>
    </source>
</evidence>
<accession>A0A6J3M924</accession>
<protein>
    <recommendedName>
        <fullName evidence="4">Biogenesis of lysosome-related organelles complex 1 subunit CNL1</fullName>
    </recommendedName>
    <alternativeName>
        <fullName evidence="6">CNO-like protein 1</fullName>
    </alternativeName>
</protein>
<dbReference type="PANTHER" id="PTHR39145">
    <property type="entry name" value="BIOGENESIS OF LYSOSOME-RELATED ORGANELLES COMPLEX 1 SUBUNIT CNL1"/>
    <property type="match status" value="1"/>
</dbReference>
<dbReference type="OrthoDB" id="5424991at2759"/>
<evidence type="ECO:0000256" key="4">
    <source>
        <dbReference type="ARBA" id="ARBA00014971"/>
    </source>
</evidence>
<proteinExistence type="inferred from homology"/>
<comment type="similarity">
    <text evidence="3">Belongs to the BLOC1S4 family.</text>
</comment>
<reference evidence="9" key="3">
    <citation type="submission" date="2025-08" db="UniProtKB">
        <authorList>
            <consortium name="RefSeq"/>
        </authorList>
    </citation>
    <scope>IDENTIFICATION</scope>
    <source>
        <strain evidence="9">CBS 342.82</strain>
    </source>
</reference>
<dbReference type="GeneID" id="54359009"/>
<comment type="subcellular location">
    <subcellularLocation>
        <location evidence="2">Cytoplasm</location>
    </subcellularLocation>
</comment>
<name>A0A6J3M924_9PEZI</name>
<feature type="region of interest" description="Disordered" evidence="7">
    <location>
        <begin position="1"/>
        <end position="28"/>
    </location>
</feature>
<evidence type="ECO:0000313" key="8">
    <source>
        <dbReference type="Proteomes" id="UP000504637"/>
    </source>
</evidence>
<evidence type="ECO:0000256" key="7">
    <source>
        <dbReference type="SAM" id="MobiDB-lite"/>
    </source>
</evidence>
<dbReference type="GO" id="GO:0031083">
    <property type="term" value="C:BLOC-1 complex"/>
    <property type="evidence" value="ECO:0007669"/>
    <property type="project" value="InterPro"/>
</dbReference>
<dbReference type="InterPro" id="IPR034455">
    <property type="entry name" value="CNL1"/>
</dbReference>
<evidence type="ECO:0000256" key="3">
    <source>
        <dbReference type="ARBA" id="ARBA00007289"/>
    </source>
</evidence>
<dbReference type="AlphaFoldDB" id="A0A6J3M924"/>
<evidence type="ECO:0000256" key="5">
    <source>
        <dbReference type="ARBA" id="ARBA00022490"/>
    </source>
</evidence>
<dbReference type="RefSeq" id="XP_033461546.1">
    <property type="nucleotide sequence ID" value="XM_033601209.1"/>
</dbReference>
<dbReference type="PANTHER" id="PTHR39145:SF1">
    <property type="entry name" value="BIOGENESIS OF LYSOSOME-RELATED ORGANELLES COMPLEX 1 SUBUNIT CNL1"/>
    <property type="match status" value="1"/>
</dbReference>
<evidence type="ECO:0000256" key="6">
    <source>
        <dbReference type="ARBA" id="ARBA00029995"/>
    </source>
</evidence>
<dbReference type="GO" id="GO:0005737">
    <property type="term" value="C:cytoplasm"/>
    <property type="evidence" value="ECO:0007669"/>
    <property type="project" value="UniProtKB-SubCell"/>
</dbReference>
<sequence length="157" mass="17392">MPPSSNSQLRSPPPTSPAGSVAGDRLGLDPNDLAVLHQHQQLAHAQVHSPAGSAASSQGRLLLDPNSLQLLTRHFDRIMQAIQERLEALYAATEIATQTQTDRAGNALEMADHEIARFRAILHQTDELEAEFAKISRVREIVRSFRARIEMMERRLG</sequence>